<feature type="binding site" evidence="5">
    <location>
        <begin position="106"/>
        <end position="109"/>
    </location>
    <ligand>
        <name>NADP(+)</name>
        <dbReference type="ChEBI" id="CHEBI:58349"/>
    </ligand>
</feature>
<dbReference type="EMBL" id="PFAK01000064">
    <property type="protein sequence ID" value="PIR95909.1"/>
    <property type="molecule type" value="Genomic_DNA"/>
</dbReference>
<feature type="site" description="Important for catalytic activity" evidence="5">
    <location>
        <position position="110"/>
    </location>
</feature>
<feature type="binding site" evidence="5">
    <location>
        <position position="203"/>
    </location>
    <ligand>
        <name>substrate</name>
    </ligand>
</feature>
<dbReference type="InterPro" id="IPR036291">
    <property type="entry name" value="NAD(P)-bd_dom_sf"/>
</dbReference>
<feature type="binding site" evidence="5">
    <location>
        <position position="270"/>
    </location>
    <ligand>
        <name>substrate</name>
    </ligand>
</feature>
<feature type="binding site" evidence="5">
    <location>
        <begin position="164"/>
        <end position="167"/>
    </location>
    <ligand>
        <name>NADP(+)</name>
        <dbReference type="ChEBI" id="CHEBI:58349"/>
    </ligand>
</feature>
<dbReference type="Pfam" id="PF01370">
    <property type="entry name" value="Epimerase"/>
    <property type="match status" value="1"/>
</dbReference>
<comment type="similarity">
    <text evidence="1 5">Belongs to the NAD(P)-dependent epimerase/dehydratase family. Fucose synthase subfamily.</text>
</comment>
<comment type="pathway">
    <text evidence="5">Nucleotide-sugar biosynthesis; GDP-L-fucose biosynthesis via de novo pathway; GDP-L-fucose from GDP-alpha-D-mannose: step 2/2.</text>
</comment>
<evidence type="ECO:0000259" key="6">
    <source>
        <dbReference type="Pfam" id="PF01370"/>
    </source>
</evidence>
<reference evidence="8" key="1">
    <citation type="submission" date="2017-09" db="EMBL/GenBank/DDBJ databases">
        <title>Depth-based differentiation of microbial function through sediment-hosted aquifers and enrichment of novel symbionts in the deep terrestrial subsurface.</title>
        <authorList>
            <person name="Probst A.J."/>
            <person name="Ladd B."/>
            <person name="Jarett J.K."/>
            <person name="Geller-Mcgrath D.E."/>
            <person name="Sieber C.M.K."/>
            <person name="Emerson J.B."/>
            <person name="Anantharaman K."/>
            <person name="Thomas B.C."/>
            <person name="Malmstrom R."/>
            <person name="Stieglmeier M."/>
            <person name="Klingl A."/>
            <person name="Woyke T."/>
            <person name="Ryan C.M."/>
            <person name="Banfield J.F."/>
        </authorList>
    </citation>
    <scope>NUCLEOTIDE SEQUENCE [LARGE SCALE GENOMIC DNA]</scope>
</reference>
<feature type="binding site" evidence="5">
    <location>
        <position position="141"/>
    </location>
    <ligand>
        <name>NADP(+)</name>
        <dbReference type="ChEBI" id="CHEBI:58349"/>
    </ligand>
</feature>
<dbReference type="Gene3D" id="3.90.25.10">
    <property type="entry name" value="UDP-galactose 4-epimerase, domain 1"/>
    <property type="match status" value="1"/>
</dbReference>
<protein>
    <recommendedName>
        <fullName evidence="5">GDP-L-fucose synthase</fullName>
        <ecNumber evidence="5">1.1.1.271</ecNumber>
    </recommendedName>
    <alternativeName>
        <fullName evidence="5">GDP-4-keto-6-deoxy-D-mannose-3,5-epimerase-4-reductase</fullName>
    </alternativeName>
</protein>
<feature type="binding site" evidence="5">
    <location>
        <position position="188"/>
    </location>
    <ligand>
        <name>substrate</name>
    </ligand>
</feature>
<feature type="binding site" evidence="5">
    <location>
        <position position="210"/>
    </location>
    <ligand>
        <name>substrate</name>
    </ligand>
</feature>
<accession>A0A2H0VC25</accession>
<evidence type="ECO:0000313" key="7">
    <source>
        <dbReference type="EMBL" id="PIR95909.1"/>
    </source>
</evidence>
<keyword evidence="4 5" id="KW-0413">Isomerase</keyword>
<dbReference type="GO" id="GO:0042351">
    <property type="term" value="P:'de novo' GDP-L-fucose biosynthetic process"/>
    <property type="evidence" value="ECO:0007669"/>
    <property type="project" value="UniProtKB-UniRule"/>
</dbReference>
<proteinExistence type="inferred from homology"/>
<feature type="active site" description="Proton donor/acceptor" evidence="5">
    <location>
        <position position="137"/>
    </location>
</feature>
<dbReference type="CDD" id="cd05239">
    <property type="entry name" value="GDP_FS_SDR_e"/>
    <property type="match status" value="1"/>
</dbReference>
<dbReference type="InterPro" id="IPR001509">
    <property type="entry name" value="Epimerase_deHydtase"/>
</dbReference>
<sequence>MQKNSKIFVAGHKGMVGSAIIRKLKAEGYNNLILKTRQELDLVSQQAVKSFFKEEKPEYVIDAAARVGGIMANSTFIADFLYENLQMQDNLIWFSHKYGVKKFLFLGSSCIYPRECQQPMKEEYFLQGRFEPTNEGYAVAKVAGMKFCEKIYEQYGKIFISCMPTNLYGENDNFDPTSSHVIPGIMRRIHEAKINNSSEVIIWGTGNARREFLFVDDLAEAVFWLMLNYNDKQFLNVGTGEDMSIRELAEKIKEVAGYKGMLIFDTDRPDGMPRKLLDVSKLTRLGWQYKTSFDEGIRKMYQYYVENVANEKQ</sequence>
<keyword evidence="2 5" id="KW-0521">NADP</keyword>
<evidence type="ECO:0000313" key="8">
    <source>
        <dbReference type="Proteomes" id="UP000230922"/>
    </source>
</evidence>
<dbReference type="GO" id="GO:0016853">
    <property type="term" value="F:isomerase activity"/>
    <property type="evidence" value="ECO:0007669"/>
    <property type="project" value="UniProtKB-KW"/>
</dbReference>
<dbReference type="PANTHER" id="PTHR43238">
    <property type="entry name" value="GDP-L-FUCOSE SYNTHASE"/>
    <property type="match status" value="1"/>
</dbReference>
<feature type="binding site" evidence="5">
    <location>
        <position position="180"/>
    </location>
    <ligand>
        <name>NADP(+)</name>
        <dbReference type="ChEBI" id="CHEBI:58349"/>
    </ligand>
</feature>
<comment type="catalytic activity">
    <reaction evidence="5">
        <text>GDP-beta-L-fucose + NADP(+) = GDP-4-dehydro-alpha-D-rhamnose + NADPH + H(+)</text>
        <dbReference type="Rhea" id="RHEA:18885"/>
        <dbReference type="ChEBI" id="CHEBI:15378"/>
        <dbReference type="ChEBI" id="CHEBI:57273"/>
        <dbReference type="ChEBI" id="CHEBI:57783"/>
        <dbReference type="ChEBI" id="CHEBI:57964"/>
        <dbReference type="ChEBI" id="CHEBI:58349"/>
        <dbReference type="EC" id="1.1.1.271"/>
    </reaction>
</comment>
<dbReference type="EC" id="1.1.1.271" evidence="5"/>
<evidence type="ECO:0000256" key="2">
    <source>
        <dbReference type="ARBA" id="ARBA00022857"/>
    </source>
</evidence>
<keyword evidence="5" id="KW-0511">Multifunctional enzyme</keyword>
<dbReference type="GO" id="GO:0070401">
    <property type="term" value="F:NADP+ binding"/>
    <property type="evidence" value="ECO:0007669"/>
    <property type="project" value="UniProtKB-UniRule"/>
</dbReference>
<dbReference type="HAMAP" id="MF_00956">
    <property type="entry name" value="GDP_fucose_synth"/>
    <property type="match status" value="1"/>
</dbReference>
<organism evidence="7 8">
    <name type="scientific">Candidatus Doudnabacteria bacterium CG10_big_fil_rev_8_21_14_0_10_42_18</name>
    <dbReference type="NCBI Taxonomy" id="1974552"/>
    <lineage>
        <taxon>Bacteria</taxon>
        <taxon>Candidatus Doudnaibacteriota</taxon>
    </lineage>
</organism>
<evidence type="ECO:0000256" key="3">
    <source>
        <dbReference type="ARBA" id="ARBA00023002"/>
    </source>
</evidence>
<evidence type="ECO:0000256" key="1">
    <source>
        <dbReference type="ARBA" id="ARBA00005959"/>
    </source>
</evidence>
<dbReference type="Gene3D" id="3.40.50.720">
    <property type="entry name" value="NAD(P)-binding Rossmann-like Domain"/>
    <property type="match status" value="1"/>
</dbReference>
<evidence type="ECO:0000256" key="4">
    <source>
        <dbReference type="ARBA" id="ARBA00023235"/>
    </source>
</evidence>
<dbReference type="GO" id="GO:0050577">
    <property type="term" value="F:GDP-L-fucose synthase activity"/>
    <property type="evidence" value="ECO:0007669"/>
    <property type="project" value="UniProtKB-UniRule"/>
</dbReference>
<dbReference type="SUPFAM" id="SSF51735">
    <property type="entry name" value="NAD(P)-binding Rossmann-fold domains"/>
    <property type="match status" value="1"/>
</dbReference>
<dbReference type="Proteomes" id="UP000230922">
    <property type="component" value="Unassembled WGS sequence"/>
</dbReference>
<dbReference type="UniPathway" id="UPA00128">
    <property type="reaction ID" value="UER00191"/>
</dbReference>
<gene>
    <name evidence="5" type="primary">fcl</name>
    <name evidence="7" type="ORF">COT92_03925</name>
</gene>
<dbReference type="PANTHER" id="PTHR43238:SF1">
    <property type="entry name" value="GDP-L-FUCOSE SYNTHASE"/>
    <property type="match status" value="1"/>
</dbReference>
<feature type="site" description="Important for catalytic activity" evidence="5">
    <location>
        <position position="108"/>
    </location>
</feature>
<dbReference type="AlphaFoldDB" id="A0A2H0VC25"/>
<keyword evidence="3 5" id="KW-0560">Oxidoreductase</keyword>
<comment type="caution">
    <text evidence="7">The sequence shown here is derived from an EMBL/GenBank/DDBJ whole genome shotgun (WGS) entry which is preliminary data.</text>
</comment>
<comment type="function">
    <text evidence="5">Catalyzes the two-step NADP-dependent conversion of GDP-4-dehydro-6-deoxy-D-mannose to GDP-fucose, involving an epimerase and a reductase reaction.</text>
</comment>
<dbReference type="InterPro" id="IPR028614">
    <property type="entry name" value="GDP_fucose/colitose_synth"/>
</dbReference>
<evidence type="ECO:0000256" key="5">
    <source>
        <dbReference type="HAMAP-Rule" id="MF_00956"/>
    </source>
</evidence>
<feature type="binding site" evidence="5">
    <location>
        <begin position="11"/>
        <end position="17"/>
    </location>
    <ligand>
        <name>NADP(+)</name>
        <dbReference type="ChEBI" id="CHEBI:58349"/>
    </ligand>
</feature>
<name>A0A2H0VC25_9BACT</name>
<feature type="domain" description="NAD-dependent epimerase/dehydratase" evidence="6">
    <location>
        <begin position="7"/>
        <end position="238"/>
    </location>
</feature>